<dbReference type="GO" id="GO:0016810">
    <property type="term" value="F:hydrolase activity, acting on carbon-nitrogen (but not peptide) bonds"/>
    <property type="evidence" value="ECO:0007669"/>
    <property type="project" value="InterPro"/>
</dbReference>
<proteinExistence type="predicted"/>
<dbReference type="Gene3D" id="3.20.20.370">
    <property type="entry name" value="Glycoside hydrolase/deacetylase"/>
    <property type="match status" value="1"/>
</dbReference>
<dbReference type="EMBL" id="DWUU01000015">
    <property type="protein sequence ID" value="HJD41803.1"/>
    <property type="molecule type" value="Genomic_DNA"/>
</dbReference>
<dbReference type="InterPro" id="IPR011330">
    <property type="entry name" value="Glyco_hydro/deAcase_b/a-brl"/>
</dbReference>
<evidence type="ECO:0000259" key="1">
    <source>
        <dbReference type="PROSITE" id="PS51677"/>
    </source>
</evidence>
<feature type="domain" description="NodB homology" evidence="1">
    <location>
        <begin position="90"/>
        <end position="271"/>
    </location>
</feature>
<dbReference type="SUPFAM" id="SSF88713">
    <property type="entry name" value="Glycoside hydrolase/deacetylase"/>
    <property type="match status" value="1"/>
</dbReference>
<dbReference type="InterPro" id="IPR050248">
    <property type="entry name" value="Polysacc_deacetylase_ArnD"/>
</dbReference>
<dbReference type="InterPro" id="IPR014235">
    <property type="entry name" value="Spore_PdaA"/>
</dbReference>
<dbReference type="PROSITE" id="PS51677">
    <property type="entry name" value="NODB"/>
    <property type="match status" value="1"/>
</dbReference>
<protein>
    <submittedName>
        <fullName evidence="2">Polysaccharide deacetylase family protein</fullName>
    </submittedName>
</protein>
<reference evidence="2" key="2">
    <citation type="submission" date="2021-04" db="EMBL/GenBank/DDBJ databases">
        <authorList>
            <person name="Gilroy R."/>
        </authorList>
    </citation>
    <scope>NUCLEOTIDE SEQUENCE</scope>
    <source>
        <strain evidence="2">ChiBcec15-3976</strain>
    </source>
</reference>
<comment type="caution">
    <text evidence="2">The sequence shown here is derived from an EMBL/GenBank/DDBJ whole genome shotgun (WGS) entry which is preliminary data.</text>
</comment>
<name>A0A9D2RB70_9FIRM</name>
<accession>A0A9D2RB70</accession>
<dbReference type="InterPro" id="IPR002509">
    <property type="entry name" value="NODB_dom"/>
</dbReference>
<dbReference type="CDD" id="cd10948">
    <property type="entry name" value="CE4_BsPdaA_like"/>
    <property type="match status" value="1"/>
</dbReference>
<gene>
    <name evidence="2" type="ORF">H9910_02160</name>
</gene>
<reference evidence="2" key="1">
    <citation type="journal article" date="2021" name="PeerJ">
        <title>Extensive microbial diversity within the chicken gut microbiome revealed by metagenomics and culture.</title>
        <authorList>
            <person name="Gilroy R."/>
            <person name="Ravi A."/>
            <person name="Getino M."/>
            <person name="Pursley I."/>
            <person name="Horton D.L."/>
            <person name="Alikhan N.F."/>
            <person name="Baker D."/>
            <person name="Gharbi K."/>
            <person name="Hall N."/>
            <person name="Watson M."/>
            <person name="Adriaenssens E.M."/>
            <person name="Foster-Nyarko E."/>
            <person name="Jarju S."/>
            <person name="Secka A."/>
            <person name="Antonio M."/>
            <person name="Oren A."/>
            <person name="Chaudhuri R.R."/>
            <person name="La Ragione R."/>
            <person name="Hildebrand F."/>
            <person name="Pallen M.J."/>
        </authorList>
    </citation>
    <scope>NUCLEOTIDE SEQUENCE</scope>
    <source>
        <strain evidence="2">ChiBcec15-3976</strain>
    </source>
</reference>
<dbReference type="Pfam" id="PF01522">
    <property type="entry name" value="Polysacc_deac_1"/>
    <property type="match status" value="1"/>
</dbReference>
<dbReference type="PANTHER" id="PTHR10587:SF78">
    <property type="entry name" value="PEPTIDOGLYCAN-N-ACETYLMURAMIC ACID DEACETYLASE PDAA"/>
    <property type="match status" value="1"/>
</dbReference>
<evidence type="ECO:0000313" key="3">
    <source>
        <dbReference type="Proteomes" id="UP000823909"/>
    </source>
</evidence>
<dbReference type="GO" id="GO:0005975">
    <property type="term" value="P:carbohydrate metabolic process"/>
    <property type="evidence" value="ECO:0007669"/>
    <property type="project" value="InterPro"/>
</dbReference>
<dbReference type="PANTHER" id="PTHR10587">
    <property type="entry name" value="GLYCOSYL TRANSFERASE-RELATED"/>
    <property type="match status" value="1"/>
</dbReference>
<dbReference type="AlphaFoldDB" id="A0A9D2RB70"/>
<dbReference type="Proteomes" id="UP000823909">
    <property type="component" value="Unassembled WGS sequence"/>
</dbReference>
<dbReference type="GO" id="GO:0016020">
    <property type="term" value="C:membrane"/>
    <property type="evidence" value="ECO:0007669"/>
    <property type="project" value="TreeGrafter"/>
</dbReference>
<organism evidence="2 3">
    <name type="scientific">Candidatus Mediterraneibacter quadrami</name>
    <dbReference type="NCBI Taxonomy" id="2838684"/>
    <lineage>
        <taxon>Bacteria</taxon>
        <taxon>Bacillati</taxon>
        <taxon>Bacillota</taxon>
        <taxon>Clostridia</taxon>
        <taxon>Lachnospirales</taxon>
        <taxon>Lachnospiraceae</taxon>
        <taxon>Mediterraneibacter</taxon>
    </lineage>
</organism>
<sequence>MKRSDLTKMCRPAGRLLLLALAWALGTGAAFLKEHFAEKESAPSAASASASAGAGWGLKFHKDGQRPDGNSSMEELAAYDAFYARDTEEKVLYLTFDCGYENGNTEPILDALKKHGAPAAFFVVGTYIESEPELVRRMTDEGHIVGNHTWHHPDLTQLDMESLEQELTDVEYAYREATGRDMPKYLRPPQGRYSSDSLQRTKDLGYRTIFWSLAYEDWNQDAQPAREDAIDILTRRVHPGAIVLLHNTSSTNAAVLDELLTRWEEMGYDFRPLTELQ</sequence>
<evidence type="ECO:0000313" key="2">
    <source>
        <dbReference type="EMBL" id="HJD41803.1"/>
    </source>
</evidence>